<dbReference type="AlphaFoldDB" id="A0A2W5K8T3"/>
<dbReference type="Proteomes" id="UP000249577">
    <property type="component" value="Unassembled WGS sequence"/>
</dbReference>
<accession>A0A2W5K8T3</accession>
<evidence type="ECO:0000256" key="1">
    <source>
        <dbReference type="SAM" id="MobiDB-lite"/>
    </source>
</evidence>
<feature type="region of interest" description="Disordered" evidence="1">
    <location>
        <begin position="1"/>
        <end position="35"/>
    </location>
</feature>
<comment type="caution">
    <text evidence="2">The sequence shown here is derived from an EMBL/GenBank/DDBJ whole genome shotgun (WGS) entry which is preliminary data.</text>
</comment>
<proteinExistence type="predicted"/>
<evidence type="ECO:0000313" key="2">
    <source>
        <dbReference type="EMBL" id="PZQ12409.1"/>
    </source>
</evidence>
<name>A0A2W5K8T3_ANCNO</name>
<dbReference type="EMBL" id="QFPN01000009">
    <property type="protein sequence ID" value="PZQ12409.1"/>
    <property type="molecule type" value="Genomic_DNA"/>
</dbReference>
<organism evidence="2 3">
    <name type="scientific">Ancylobacter novellus</name>
    <name type="common">Thiobacillus novellus</name>
    <dbReference type="NCBI Taxonomy" id="921"/>
    <lineage>
        <taxon>Bacteria</taxon>
        <taxon>Pseudomonadati</taxon>
        <taxon>Pseudomonadota</taxon>
        <taxon>Alphaproteobacteria</taxon>
        <taxon>Hyphomicrobiales</taxon>
        <taxon>Xanthobacteraceae</taxon>
        <taxon>Ancylobacter</taxon>
    </lineage>
</organism>
<protein>
    <submittedName>
        <fullName evidence="2">Uncharacterized protein</fullName>
    </submittedName>
</protein>
<feature type="compositionally biased region" description="Polar residues" evidence="1">
    <location>
        <begin position="1"/>
        <end position="13"/>
    </location>
</feature>
<gene>
    <name evidence="2" type="ORF">DI565_16440</name>
</gene>
<evidence type="ECO:0000313" key="3">
    <source>
        <dbReference type="Proteomes" id="UP000249577"/>
    </source>
</evidence>
<reference evidence="2 3" key="1">
    <citation type="submission" date="2017-08" db="EMBL/GenBank/DDBJ databases">
        <title>Infants hospitalized years apart are colonized by the same room-sourced microbial strains.</title>
        <authorList>
            <person name="Brooks B."/>
            <person name="Olm M.R."/>
            <person name="Firek B.A."/>
            <person name="Baker R."/>
            <person name="Thomas B.C."/>
            <person name="Morowitz M.J."/>
            <person name="Banfield J.F."/>
        </authorList>
    </citation>
    <scope>NUCLEOTIDE SEQUENCE [LARGE SCALE GENOMIC DNA]</scope>
    <source>
        <strain evidence="2">S2_005_003_R2_43</strain>
    </source>
</reference>
<sequence>MGTSSSSKGSNGRQPLVPAGVDDEPGAPQPVPEPQRFRAFRTSFGKYLKSKDTSDLRKSLGHYARTSTGGSDIGPRRFGAVYSTGEDFYETLSSLGGDGVAAAAQGLSRDELRGQPLDVVCQRLATVLTPENGDAERVRQSIDEAMAEVLGEDEPFDPDRLDDETLHRIIAEYLSQAIFQDIVEEVGGSWAQAPDETRTAAAERELLELIRVIVDDRLGGRLMGRGDVTRAQIGGFLRQTVRDVWRSWEQHHD</sequence>